<dbReference type="InterPro" id="IPR003593">
    <property type="entry name" value="AAA+_ATPase"/>
</dbReference>
<evidence type="ECO:0000313" key="2">
    <source>
        <dbReference type="EMBL" id="ABC83034.1"/>
    </source>
</evidence>
<dbReference type="SUPFAM" id="SSF52540">
    <property type="entry name" value="P-loop containing nucleoside triphosphate hydrolases"/>
    <property type="match status" value="1"/>
</dbReference>
<gene>
    <name evidence="2" type="ordered locus">Adeh_3266</name>
</gene>
<protein>
    <submittedName>
        <fullName evidence="2">ATPase AAA-5</fullName>
    </submittedName>
</protein>
<dbReference type="PANTHER" id="PTHR32204:SF0">
    <property type="entry name" value="ATPASE RAVA"/>
    <property type="match status" value="1"/>
</dbReference>
<evidence type="ECO:0000259" key="1">
    <source>
        <dbReference type="SMART" id="SM00382"/>
    </source>
</evidence>
<sequence length="382" mass="41367">MTTSAHAKLLQLRSELLARFPERRDVIEGALAAVLAGEHVLLLGPPGTAKSALVRAIAQAFGGSYFERLLTKFSTPEELFGPISLKALEQDHYQRVTAGKLPEAEFAFVDEVFKANSAILNSLLTAMNERLFHNDGSPMQMPLVALFGASNELPDGKELEALFDRFLLRFDVQYLLRPSSFRAVLLAPEPTCSSALTMPELRQAQGDAARVKVTDETVQALIAIRDGCRAEGIVASDRRWKKTLKVVQAATWLAGEAATTPEDLLVLTHALWREPKEHAKVAQIVGQLADPVSAKAAEVLDAARETAARVAALRTSDRKSYLAQAAQALEEFKAQQQKLRELTSGAGPRAKAALGDADQEIAQLHYELARAVSAGLGLASAR</sequence>
<reference evidence="2" key="1">
    <citation type="submission" date="2006-01" db="EMBL/GenBank/DDBJ databases">
        <title>Complete sequence of Anaeromyxobacter dehalogenans 2CP-C.</title>
        <authorList>
            <consortium name="US DOE Joint Genome Institute"/>
            <person name="Copeland A."/>
            <person name="Lucas S."/>
            <person name="Lapidus A."/>
            <person name="Barry K."/>
            <person name="Detter J.C."/>
            <person name="Glavina T."/>
            <person name="Hammon N."/>
            <person name="Israni S."/>
            <person name="Pitluck S."/>
            <person name="Brettin T."/>
            <person name="Bruce D."/>
            <person name="Han C."/>
            <person name="Tapia R."/>
            <person name="Gilna P."/>
            <person name="Kiss H."/>
            <person name="Schmutz J."/>
            <person name="Larimer F."/>
            <person name="Land M."/>
            <person name="Kyrpides N."/>
            <person name="Anderson I."/>
            <person name="Sanford R.A."/>
            <person name="Ritalahti K.M."/>
            <person name="Thomas H.S."/>
            <person name="Kirby J.R."/>
            <person name="Zhulin I.B."/>
            <person name="Loeffler F.E."/>
            <person name="Richardson P."/>
        </authorList>
    </citation>
    <scope>NUCLEOTIDE SEQUENCE</scope>
    <source>
        <strain evidence="2">2CP-C</strain>
    </source>
</reference>
<dbReference type="Proteomes" id="UP000001935">
    <property type="component" value="Chromosome"/>
</dbReference>
<dbReference type="eggNOG" id="COG0714">
    <property type="taxonomic scope" value="Bacteria"/>
</dbReference>
<dbReference type="CDD" id="cd00009">
    <property type="entry name" value="AAA"/>
    <property type="match status" value="1"/>
</dbReference>
<dbReference type="OrthoDB" id="1814213at2"/>
<dbReference type="KEGG" id="ade:Adeh_3266"/>
<evidence type="ECO:0000313" key="3">
    <source>
        <dbReference type="Proteomes" id="UP000001935"/>
    </source>
</evidence>
<proteinExistence type="predicted"/>
<organism evidence="2 3">
    <name type="scientific">Anaeromyxobacter dehalogenans (strain 2CP-C)</name>
    <dbReference type="NCBI Taxonomy" id="290397"/>
    <lineage>
        <taxon>Bacteria</taxon>
        <taxon>Pseudomonadati</taxon>
        <taxon>Myxococcota</taxon>
        <taxon>Myxococcia</taxon>
        <taxon>Myxococcales</taxon>
        <taxon>Cystobacterineae</taxon>
        <taxon>Anaeromyxobacteraceae</taxon>
        <taxon>Anaeromyxobacter</taxon>
    </lineage>
</organism>
<dbReference type="InterPro" id="IPR045427">
    <property type="entry name" value="MoxR"/>
</dbReference>
<dbReference type="RefSeq" id="WP_011422316.1">
    <property type="nucleotide sequence ID" value="NC_007760.1"/>
</dbReference>
<dbReference type="SMART" id="SM00382">
    <property type="entry name" value="AAA"/>
    <property type="match status" value="1"/>
</dbReference>
<dbReference type="Pfam" id="PF20030">
    <property type="entry name" value="bpMoxR"/>
    <property type="match status" value="1"/>
</dbReference>
<dbReference type="HOGENOM" id="CLU_018678_0_1_7"/>
<accession>Q2IEM4</accession>
<dbReference type="InterPro" id="IPR027417">
    <property type="entry name" value="P-loop_NTPase"/>
</dbReference>
<dbReference type="AlphaFoldDB" id="Q2IEM4"/>
<dbReference type="Gene3D" id="3.40.50.300">
    <property type="entry name" value="P-loop containing nucleotide triphosphate hydrolases"/>
    <property type="match status" value="1"/>
</dbReference>
<dbReference type="EMBL" id="CP000251">
    <property type="protein sequence ID" value="ABC83034.1"/>
    <property type="molecule type" value="Genomic_DNA"/>
</dbReference>
<dbReference type="InterPro" id="IPR050513">
    <property type="entry name" value="RavA_ATPases"/>
</dbReference>
<dbReference type="PANTHER" id="PTHR32204">
    <property type="entry name" value="ATPASE RAVA"/>
    <property type="match status" value="1"/>
</dbReference>
<name>Q2IEM4_ANADE</name>
<dbReference type="Pfam" id="PF17868">
    <property type="entry name" value="AAA_lid_8"/>
    <property type="match status" value="1"/>
</dbReference>
<dbReference type="STRING" id="290397.Adeh_3266"/>
<feature type="domain" description="AAA+ ATPase" evidence="1">
    <location>
        <begin position="36"/>
        <end position="176"/>
    </location>
</feature>
<dbReference type="InterPro" id="IPR041538">
    <property type="entry name" value="RavA-like_AAA_lid"/>
</dbReference>